<dbReference type="AlphaFoldDB" id="A0A6P1E8K5"/>
<dbReference type="RefSeq" id="WP_159298780.1">
    <property type="nucleotide sequence ID" value="NZ_CP047121.1"/>
</dbReference>
<dbReference type="EMBL" id="CP047121">
    <property type="protein sequence ID" value="QHB52480.1"/>
    <property type="molecule type" value="Genomic_DNA"/>
</dbReference>
<sequence>MSFAKSNFIRGLGVIPSALEDSKDELLLITDATIISGKLVKNADDLEKGSIFQSTYSALTESLNENRKKLFTKFSKGFSDKSTFSKFKIDYLQNQEDIIFMKDVKIIKIGSTSQTDIPFLAVDTSKVIGATWGSANITSSQD</sequence>
<protein>
    <submittedName>
        <fullName evidence="1">Uncharacterized protein</fullName>
    </submittedName>
</protein>
<dbReference type="GeneID" id="69058674"/>
<evidence type="ECO:0000313" key="2">
    <source>
        <dbReference type="Proteomes" id="UP000465035"/>
    </source>
</evidence>
<proteinExistence type="predicted"/>
<dbReference type="Proteomes" id="UP000465035">
    <property type="component" value="Chromosome"/>
</dbReference>
<name>A0A6P1E8K5_LENHI</name>
<organism evidence="1 2">
    <name type="scientific">Lentilactobacillus hilgardii</name>
    <name type="common">Lactobacillus hilgardii</name>
    <dbReference type="NCBI Taxonomy" id="1588"/>
    <lineage>
        <taxon>Bacteria</taxon>
        <taxon>Bacillati</taxon>
        <taxon>Bacillota</taxon>
        <taxon>Bacilli</taxon>
        <taxon>Lactobacillales</taxon>
        <taxon>Lactobacillaceae</taxon>
        <taxon>Lentilactobacillus</taxon>
    </lineage>
</organism>
<reference evidence="1 2" key="1">
    <citation type="submission" date="2019-12" db="EMBL/GenBank/DDBJ databases">
        <title>Lactobacillus hilgardii FLUB.</title>
        <authorList>
            <person name="Gustaw K."/>
        </authorList>
    </citation>
    <scope>NUCLEOTIDE SEQUENCE [LARGE SCALE GENOMIC DNA]</scope>
    <source>
        <strain evidence="1 2">FLUB</strain>
    </source>
</reference>
<accession>A0A6P1E8K5</accession>
<evidence type="ECO:0000313" key="1">
    <source>
        <dbReference type="EMBL" id="QHB52480.1"/>
    </source>
</evidence>
<gene>
    <name evidence="1" type="ORF">GQR93_09875</name>
</gene>